<gene>
    <name evidence="1" type="ORF">GV828_05165</name>
</gene>
<keyword evidence="1" id="KW-0808">Transferase</keyword>
<name>A0ABW9Z7H1_9FLAO</name>
<organism evidence="1 2">
    <name type="scientific">Flavobacterium ichthyis</name>
    <dbReference type="NCBI Taxonomy" id="2698827"/>
    <lineage>
        <taxon>Bacteria</taxon>
        <taxon>Pseudomonadati</taxon>
        <taxon>Bacteroidota</taxon>
        <taxon>Flavobacteriia</taxon>
        <taxon>Flavobacteriales</taxon>
        <taxon>Flavobacteriaceae</taxon>
        <taxon>Flavobacterium</taxon>
    </lineage>
</organism>
<evidence type="ECO:0000313" key="2">
    <source>
        <dbReference type="Proteomes" id="UP000798602"/>
    </source>
</evidence>
<dbReference type="Gene3D" id="3.30.230.10">
    <property type="match status" value="1"/>
</dbReference>
<keyword evidence="1" id="KW-0418">Kinase</keyword>
<protein>
    <submittedName>
        <fullName evidence="1">GHMP kinase</fullName>
    </submittedName>
</protein>
<comment type="caution">
    <text evidence="1">The sequence shown here is derived from an EMBL/GenBank/DDBJ whole genome shotgun (WGS) entry which is preliminary data.</text>
</comment>
<reference evidence="2" key="1">
    <citation type="submission" date="2020-01" db="EMBL/GenBank/DDBJ databases">
        <title>Sphingomonas sp. strain CSW-10.</title>
        <authorList>
            <person name="Chen W.-M."/>
        </authorList>
    </citation>
    <scope>NUCLEOTIDE SEQUENCE [LARGE SCALE GENOMIC DNA]</scope>
    <source>
        <strain evidence="2">NST-5</strain>
    </source>
</reference>
<dbReference type="EMBL" id="JAABLM010000005">
    <property type="protein sequence ID" value="NBL64589.1"/>
    <property type="molecule type" value="Genomic_DNA"/>
</dbReference>
<proteinExistence type="predicted"/>
<keyword evidence="2" id="KW-1185">Reference proteome</keyword>
<accession>A0ABW9Z7H1</accession>
<sequence length="303" mass="33998">MKQTFYSNGKLLISGEYLVLDGGTAFSLPTKFGQSLTVNPSTENRIFWKSYDHDGSIWFEDAFTVADIFSNQKKENPVTDTLLKILHEAHLLNAKIFEKNKGFTVETQLTFPRNWGLGTSSTLINNIAAWFKIDAFELLQKSFGGSGYDIANAQNNSAIFYKIENKKPVVKTVDFRPDFTSKIFFVYLNQKQNSKQAIAAYKKNNTQISETILQATADIAKQLVSAKDSVTFAKLLQQYDEMMSPILETPTMQQQLFGDFKGVVKSLGAWGGDFVLAISEENPTEYFKGKGYTTVLPYSGIIL</sequence>
<dbReference type="SUPFAM" id="SSF54211">
    <property type="entry name" value="Ribosomal protein S5 domain 2-like"/>
    <property type="match status" value="1"/>
</dbReference>
<dbReference type="RefSeq" id="WP_166536417.1">
    <property type="nucleotide sequence ID" value="NZ_JAABLM010000005.1"/>
</dbReference>
<dbReference type="InterPro" id="IPR047765">
    <property type="entry name" value="GHMP_GYDIA-like"/>
</dbReference>
<dbReference type="GO" id="GO:0016301">
    <property type="term" value="F:kinase activity"/>
    <property type="evidence" value="ECO:0007669"/>
    <property type="project" value="UniProtKB-KW"/>
</dbReference>
<dbReference type="NCBIfam" id="NF040656">
    <property type="entry name" value="GHMP_GYDIA"/>
    <property type="match status" value="1"/>
</dbReference>
<dbReference type="InterPro" id="IPR014721">
    <property type="entry name" value="Ribsml_uS5_D2-typ_fold_subgr"/>
</dbReference>
<evidence type="ECO:0000313" key="1">
    <source>
        <dbReference type="EMBL" id="NBL64589.1"/>
    </source>
</evidence>
<dbReference type="Proteomes" id="UP000798602">
    <property type="component" value="Unassembled WGS sequence"/>
</dbReference>
<dbReference type="InterPro" id="IPR020568">
    <property type="entry name" value="Ribosomal_Su5_D2-typ_SF"/>
</dbReference>